<proteinExistence type="predicted"/>
<dbReference type="Pfam" id="PF08022">
    <property type="entry name" value="FAD_binding_8"/>
    <property type="match status" value="1"/>
</dbReference>
<evidence type="ECO:0000313" key="3">
    <source>
        <dbReference type="EMBL" id="CAG8753077.1"/>
    </source>
</evidence>
<protein>
    <submittedName>
        <fullName evidence="3">6177_t:CDS:1</fullName>
    </submittedName>
</protein>
<dbReference type="PANTHER" id="PTHR11972:SF69">
    <property type="entry name" value="FERRIC REDUCTION OXIDASE 6-RELATED"/>
    <property type="match status" value="1"/>
</dbReference>
<dbReference type="Gene3D" id="2.40.30.10">
    <property type="entry name" value="Translation factors"/>
    <property type="match status" value="1"/>
</dbReference>
<dbReference type="SUPFAM" id="SSF63380">
    <property type="entry name" value="Riboflavin synthase domain-like"/>
    <property type="match status" value="1"/>
</dbReference>
<feature type="non-terminal residue" evidence="3">
    <location>
        <position position="193"/>
    </location>
</feature>
<reference evidence="3" key="1">
    <citation type="submission" date="2021-06" db="EMBL/GenBank/DDBJ databases">
        <authorList>
            <person name="Kallberg Y."/>
            <person name="Tangrot J."/>
            <person name="Rosling A."/>
        </authorList>
    </citation>
    <scope>NUCLEOTIDE SEQUENCE</scope>
    <source>
        <strain evidence="3">IN212</strain>
    </source>
</reference>
<dbReference type="InterPro" id="IPR017938">
    <property type="entry name" value="Riboflavin_synthase-like_b-brl"/>
</dbReference>
<evidence type="ECO:0000256" key="1">
    <source>
        <dbReference type="ARBA" id="ARBA00023002"/>
    </source>
</evidence>
<dbReference type="InterPro" id="IPR039261">
    <property type="entry name" value="FNR_nucleotide-bd"/>
</dbReference>
<dbReference type="Proteomes" id="UP000789396">
    <property type="component" value="Unassembled WGS sequence"/>
</dbReference>
<organism evidence="3 4">
    <name type="scientific">Racocetra fulgida</name>
    <dbReference type="NCBI Taxonomy" id="60492"/>
    <lineage>
        <taxon>Eukaryota</taxon>
        <taxon>Fungi</taxon>
        <taxon>Fungi incertae sedis</taxon>
        <taxon>Mucoromycota</taxon>
        <taxon>Glomeromycotina</taxon>
        <taxon>Glomeromycetes</taxon>
        <taxon>Diversisporales</taxon>
        <taxon>Gigasporaceae</taxon>
        <taxon>Racocetra</taxon>
    </lineage>
</organism>
<keyword evidence="1" id="KW-0560">Oxidoreductase</keyword>
<name>A0A9N9IWL5_9GLOM</name>
<accession>A0A9N9IWL5</accession>
<dbReference type="PROSITE" id="PS51384">
    <property type="entry name" value="FAD_FR"/>
    <property type="match status" value="1"/>
</dbReference>
<dbReference type="PANTHER" id="PTHR11972">
    <property type="entry name" value="NADPH OXIDASE"/>
    <property type="match status" value="1"/>
</dbReference>
<dbReference type="GO" id="GO:0016491">
    <property type="term" value="F:oxidoreductase activity"/>
    <property type="evidence" value="ECO:0007669"/>
    <property type="project" value="UniProtKB-KW"/>
</dbReference>
<evidence type="ECO:0000313" key="4">
    <source>
        <dbReference type="Proteomes" id="UP000789396"/>
    </source>
</evidence>
<dbReference type="CDD" id="cd06186">
    <property type="entry name" value="NOX_Duox_like_FAD_NADP"/>
    <property type="match status" value="1"/>
</dbReference>
<dbReference type="GO" id="GO:0005886">
    <property type="term" value="C:plasma membrane"/>
    <property type="evidence" value="ECO:0007669"/>
    <property type="project" value="TreeGrafter"/>
</dbReference>
<evidence type="ECO:0000259" key="2">
    <source>
        <dbReference type="PROSITE" id="PS51384"/>
    </source>
</evidence>
<dbReference type="AlphaFoldDB" id="A0A9N9IWL5"/>
<keyword evidence="4" id="KW-1185">Reference proteome</keyword>
<dbReference type="Gene3D" id="3.40.50.80">
    <property type="entry name" value="Nucleotide-binding domain of ferredoxin-NADP reductase (FNR) module"/>
    <property type="match status" value="1"/>
</dbReference>
<dbReference type="InterPro" id="IPR050369">
    <property type="entry name" value="RBOH/FRE"/>
</dbReference>
<dbReference type="EMBL" id="CAJVPZ010037260">
    <property type="protein sequence ID" value="CAG8753077.1"/>
    <property type="molecule type" value="Genomic_DNA"/>
</dbReference>
<dbReference type="OrthoDB" id="167398at2759"/>
<comment type="caution">
    <text evidence="3">The sequence shown here is derived from an EMBL/GenBank/DDBJ whole genome shotgun (WGS) entry which is preliminary data.</text>
</comment>
<sequence>TPTLIDLPQRKDKNESNIYAQGMSQSSVALSPATKIHLAPTVNAHKFWNYVIHVIGVGDMSIAVEMVSIEALSANVTRIAFNYRSYYEAGQYMFVNFPNLNVPVSLIAWHPVSFSSAPAVDDINPDTIHMKVQGSFTRRLFAKSQEGMYNVPLKMKVDGPYGKPSLDFLQYRTVMLVAGGIGITPMIMNMDGT</sequence>
<feature type="domain" description="FAD-binding FR-type" evidence="2">
    <location>
        <begin position="59"/>
        <end position="167"/>
    </location>
</feature>
<dbReference type="SUPFAM" id="SSF52343">
    <property type="entry name" value="Ferredoxin reductase-like, C-terminal NADP-linked domain"/>
    <property type="match status" value="1"/>
</dbReference>
<gene>
    <name evidence="3" type="ORF">RFULGI_LOCUS13743</name>
</gene>
<dbReference type="InterPro" id="IPR017927">
    <property type="entry name" value="FAD-bd_FR_type"/>
</dbReference>
<dbReference type="InterPro" id="IPR013112">
    <property type="entry name" value="FAD-bd_8"/>
</dbReference>